<name>A0A6I8MF85_9FUSO</name>
<dbReference type="GO" id="GO:0009401">
    <property type="term" value="P:phosphoenolpyruvate-dependent sugar phosphotransferase system"/>
    <property type="evidence" value="ECO:0007669"/>
    <property type="project" value="UniProtKB-KW"/>
</dbReference>
<evidence type="ECO:0000259" key="7">
    <source>
        <dbReference type="PROSITE" id="PS51093"/>
    </source>
</evidence>
<evidence type="ECO:0000256" key="1">
    <source>
        <dbReference type="ARBA" id="ARBA00004496"/>
    </source>
</evidence>
<organism evidence="8 9">
    <name type="scientific">Oceanivirga miroungae</name>
    <dbReference type="NCBI Taxonomy" id="1130046"/>
    <lineage>
        <taxon>Bacteria</taxon>
        <taxon>Fusobacteriati</taxon>
        <taxon>Fusobacteriota</taxon>
        <taxon>Fusobacteriia</taxon>
        <taxon>Fusobacteriales</taxon>
        <taxon>Leptotrichiaceae</taxon>
        <taxon>Oceanivirga</taxon>
    </lineage>
</organism>
<gene>
    <name evidence="8" type="ORF">OMES3154_01034</name>
</gene>
<dbReference type="InterPro" id="IPR011055">
    <property type="entry name" value="Dup_hybrid_motif"/>
</dbReference>
<keyword evidence="3" id="KW-0762">Sugar transport</keyword>
<dbReference type="GO" id="GO:0016301">
    <property type="term" value="F:kinase activity"/>
    <property type="evidence" value="ECO:0007669"/>
    <property type="project" value="UniProtKB-KW"/>
</dbReference>
<evidence type="ECO:0000313" key="9">
    <source>
        <dbReference type="Proteomes" id="UP000419017"/>
    </source>
</evidence>
<evidence type="ECO:0000256" key="3">
    <source>
        <dbReference type="ARBA" id="ARBA00022597"/>
    </source>
</evidence>
<keyword evidence="4" id="KW-0808">Transferase</keyword>
<feature type="domain" description="PTS EIIA type-1" evidence="7">
    <location>
        <begin position="60"/>
        <end position="165"/>
    </location>
</feature>
<dbReference type="PANTHER" id="PTHR45008">
    <property type="entry name" value="PTS SYSTEM GLUCOSE-SPECIFIC EIIA COMPONENT"/>
    <property type="match status" value="1"/>
</dbReference>
<comment type="subcellular location">
    <subcellularLocation>
        <location evidence="1">Cytoplasm</location>
    </subcellularLocation>
</comment>
<dbReference type="Gene3D" id="2.70.70.10">
    <property type="entry name" value="Glucose Permease (Domain IIA)"/>
    <property type="match status" value="1"/>
</dbReference>
<dbReference type="FunFam" id="2.70.70.10:FF:000001">
    <property type="entry name" value="PTS system glucose-specific IIA component"/>
    <property type="match status" value="1"/>
</dbReference>
<dbReference type="EMBL" id="CABWIB010000001">
    <property type="protein sequence ID" value="VWL85746.1"/>
    <property type="molecule type" value="Genomic_DNA"/>
</dbReference>
<dbReference type="NCBIfam" id="TIGR00830">
    <property type="entry name" value="PTBA"/>
    <property type="match status" value="1"/>
</dbReference>
<evidence type="ECO:0000256" key="6">
    <source>
        <dbReference type="ARBA" id="ARBA00022777"/>
    </source>
</evidence>
<reference evidence="8 9" key="1">
    <citation type="submission" date="2019-10" db="EMBL/GenBank/DDBJ databases">
        <authorList>
            <person name="Blom J."/>
        </authorList>
    </citation>
    <scope>NUCLEOTIDE SEQUENCE [LARGE SCALE GENOMIC DNA]</scope>
    <source>
        <strain evidence="8 9">ES3154-GLU</strain>
    </source>
</reference>
<evidence type="ECO:0000313" key="8">
    <source>
        <dbReference type="EMBL" id="VWL85746.1"/>
    </source>
</evidence>
<evidence type="ECO:0000256" key="2">
    <source>
        <dbReference type="ARBA" id="ARBA00022448"/>
    </source>
</evidence>
<keyword evidence="6" id="KW-0418">Kinase</keyword>
<dbReference type="Proteomes" id="UP000419017">
    <property type="component" value="Unassembled WGS sequence"/>
</dbReference>
<keyword evidence="9" id="KW-1185">Reference proteome</keyword>
<dbReference type="InterPro" id="IPR001127">
    <property type="entry name" value="PTS_EIIA_1_perm"/>
</dbReference>
<dbReference type="Pfam" id="PF00358">
    <property type="entry name" value="PTS_EIIA_1"/>
    <property type="match status" value="1"/>
</dbReference>
<dbReference type="AlphaFoldDB" id="A0A6I8MF85"/>
<proteinExistence type="predicted"/>
<dbReference type="PROSITE" id="PS00371">
    <property type="entry name" value="PTS_EIIA_TYPE_1_HIS"/>
    <property type="match status" value="1"/>
</dbReference>
<sequence length="192" mass="21279">MIQIVVLVDMEVQVPNKGVFMGLFDFFNKKNKKEEDNNTLEVSVFAPIEGECVDISNVPDDTFAKKMLGEGVAIIPSKSGEVLSPVDGKIVQLFDTLHAFTIETKEGVDILVHFGMNTVFLKQEGFTKILNEGDEVKAGDAIVSYDLDLIIEKGYNPITAIVVLDSDEYSNVATFTNTKVDKTKEIIRIENK</sequence>
<dbReference type="InterPro" id="IPR050890">
    <property type="entry name" value="PTS_EIIA_component"/>
</dbReference>
<dbReference type="PANTHER" id="PTHR45008:SF1">
    <property type="entry name" value="PTS SYSTEM GLUCOSE-SPECIFIC EIIA COMPONENT"/>
    <property type="match status" value="1"/>
</dbReference>
<dbReference type="PROSITE" id="PS51093">
    <property type="entry name" value="PTS_EIIA_TYPE_1"/>
    <property type="match status" value="1"/>
</dbReference>
<protein>
    <submittedName>
        <fullName evidence="8">PTS system glucose subfamily transporter subunit IIA</fullName>
    </submittedName>
</protein>
<dbReference type="GO" id="GO:0005737">
    <property type="term" value="C:cytoplasm"/>
    <property type="evidence" value="ECO:0007669"/>
    <property type="project" value="UniProtKB-SubCell"/>
</dbReference>
<dbReference type="SUPFAM" id="SSF51261">
    <property type="entry name" value="Duplicated hybrid motif"/>
    <property type="match status" value="1"/>
</dbReference>
<accession>A0A6I8MF85</accession>
<keyword evidence="2" id="KW-0813">Transport</keyword>
<evidence type="ECO:0000256" key="5">
    <source>
        <dbReference type="ARBA" id="ARBA00022683"/>
    </source>
</evidence>
<evidence type="ECO:0000256" key="4">
    <source>
        <dbReference type="ARBA" id="ARBA00022679"/>
    </source>
</evidence>
<keyword evidence="5" id="KW-0598">Phosphotransferase system</keyword>